<dbReference type="Gene3D" id="1.20.1250.20">
    <property type="entry name" value="MFS general substrate transporter like domains"/>
    <property type="match status" value="1"/>
</dbReference>
<keyword evidence="5" id="KW-1185">Reference proteome</keyword>
<evidence type="ECO:0000313" key="5">
    <source>
        <dbReference type="Proteomes" id="UP000077202"/>
    </source>
</evidence>
<sequence length="142" mass="14881">MALGAFAMATLQTTTPLWLVVLVMLAFGTAAIGWNGVYLAEVARAAPPGAAGAATGGTLGFTFLANVLAPIGIGLIAQYFGGLRTAYALLSVPLLIACALFVRLKVASSSQLPMHKNSFFNVRTGYDGAILQQKRRSLEHLQ</sequence>
<feature type="transmembrane region" description="Helical" evidence="2">
    <location>
        <begin position="86"/>
        <end position="106"/>
    </location>
</feature>
<dbReference type="Proteomes" id="UP000077202">
    <property type="component" value="Unassembled WGS sequence"/>
</dbReference>
<dbReference type="EMBL" id="LVLJ01002897">
    <property type="protein sequence ID" value="OAE23272.1"/>
    <property type="molecule type" value="Genomic_DNA"/>
</dbReference>
<comment type="subcellular location">
    <subcellularLocation>
        <location evidence="1">Membrane</location>
        <topology evidence="1">Multi-pass membrane protein</topology>
    </subcellularLocation>
</comment>
<dbReference type="SUPFAM" id="SSF103473">
    <property type="entry name" value="MFS general substrate transporter"/>
    <property type="match status" value="1"/>
</dbReference>
<evidence type="ECO:0000259" key="3">
    <source>
        <dbReference type="PROSITE" id="PS50850"/>
    </source>
</evidence>
<dbReference type="AlphaFoldDB" id="A0A176VSG4"/>
<dbReference type="GO" id="GO:0022857">
    <property type="term" value="F:transmembrane transporter activity"/>
    <property type="evidence" value="ECO:0007669"/>
    <property type="project" value="InterPro"/>
</dbReference>
<keyword evidence="2" id="KW-0472">Membrane</keyword>
<gene>
    <name evidence="4" type="ORF">AXG93_2609s1000</name>
</gene>
<comment type="caution">
    <text evidence="4">The sequence shown here is derived from an EMBL/GenBank/DDBJ whole genome shotgun (WGS) entry which is preliminary data.</text>
</comment>
<reference evidence="4" key="1">
    <citation type="submission" date="2016-03" db="EMBL/GenBank/DDBJ databases">
        <title>Mechanisms controlling the formation of the plant cell surface in tip-growing cells are functionally conserved among land plants.</title>
        <authorList>
            <person name="Honkanen S."/>
            <person name="Jones V.A."/>
            <person name="Morieri G."/>
            <person name="Champion C."/>
            <person name="Hetherington A.J."/>
            <person name="Kelly S."/>
            <person name="Saint-Marcoux D."/>
            <person name="Proust H."/>
            <person name="Prescott H."/>
            <person name="Dolan L."/>
        </authorList>
    </citation>
    <scope>NUCLEOTIDE SEQUENCE [LARGE SCALE GENOMIC DNA]</scope>
    <source>
        <tissue evidence="4">Whole gametophyte</tissue>
    </source>
</reference>
<keyword evidence="2" id="KW-1133">Transmembrane helix</keyword>
<feature type="transmembrane region" description="Helical" evidence="2">
    <location>
        <begin position="59"/>
        <end position="80"/>
    </location>
</feature>
<feature type="domain" description="Major facilitator superfamily (MFS) profile" evidence="3">
    <location>
        <begin position="1"/>
        <end position="109"/>
    </location>
</feature>
<evidence type="ECO:0000256" key="2">
    <source>
        <dbReference type="SAM" id="Phobius"/>
    </source>
</evidence>
<feature type="transmembrane region" description="Helical" evidence="2">
    <location>
        <begin position="17"/>
        <end position="38"/>
    </location>
</feature>
<accession>A0A176VSG4</accession>
<dbReference type="InterPro" id="IPR036259">
    <property type="entry name" value="MFS_trans_sf"/>
</dbReference>
<organism evidence="4 5">
    <name type="scientific">Marchantia polymorpha subsp. ruderalis</name>
    <dbReference type="NCBI Taxonomy" id="1480154"/>
    <lineage>
        <taxon>Eukaryota</taxon>
        <taxon>Viridiplantae</taxon>
        <taxon>Streptophyta</taxon>
        <taxon>Embryophyta</taxon>
        <taxon>Marchantiophyta</taxon>
        <taxon>Marchantiopsida</taxon>
        <taxon>Marchantiidae</taxon>
        <taxon>Marchantiales</taxon>
        <taxon>Marchantiaceae</taxon>
        <taxon>Marchantia</taxon>
    </lineage>
</organism>
<keyword evidence="2" id="KW-0812">Transmembrane</keyword>
<name>A0A176VSG4_MARPO</name>
<proteinExistence type="predicted"/>
<dbReference type="GO" id="GO:0016020">
    <property type="term" value="C:membrane"/>
    <property type="evidence" value="ECO:0007669"/>
    <property type="project" value="UniProtKB-SubCell"/>
</dbReference>
<evidence type="ECO:0000313" key="4">
    <source>
        <dbReference type="EMBL" id="OAE23272.1"/>
    </source>
</evidence>
<protein>
    <recommendedName>
        <fullName evidence="3">Major facilitator superfamily (MFS) profile domain-containing protein</fullName>
    </recommendedName>
</protein>
<dbReference type="PROSITE" id="PS50850">
    <property type="entry name" value="MFS"/>
    <property type="match status" value="1"/>
</dbReference>
<evidence type="ECO:0000256" key="1">
    <source>
        <dbReference type="ARBA" id="ARBA00004141"/>
    </source>
</evidence>
<dbReference type="InterPro" id="IPR020846">
    <property type="entry name" value="MFS_dom"/>
</dbReference>